<dbReference type="AlphaFoldDB" id="A0A1G5V0K9"/>
<dbReference type="EMBL" id="FMXM01000002">
    <property type="protein sequence ID" value="SDA39409.1"/>
    <property type="molecule type" value="Genomic_DNA"/>
</dbReference>
<name>A0A1G5V0K9_9HYPH</name>
<proteinExistence type="predicted"/>
<dbReference type="Proteomes" id="UP000198588">
    <property type="component" value="Unassembled WGS sequence"/>
</dbReference>
<sequence length="105" mass="11336">MPASEALLAAVSRLDMIELCSRIIMNPERNAPRATVAEVFALAKATEGLWAIALEARLLVSALERSTVISVRADEVAQQMATLRALLTPLSPIPTRQENDHASSN</sequence>
<gene>
    <name evidence="1" type="ORF">SAMN02927914_00143</name>
</gene>
<protein>
    <submittedName>
        <fullName evidence="1">Uncharacterized protein</fullName>
    </submittedName>
</protein>
<evidence type="ECO:0000313" key="2">
    <source>
        <dbReference type="Proteomes" id="UP000198588"/>
    </source>
</evidence>
<reference evidence="1 2" key="1">
    <citation type="submission" date="2016-10" db="EMBL/GenBank/DDBJ databases">
        <authorList>
            <person name="de Groot N.N."/>
        </authorList>
    </citation>
    <scope>NUCLEOTIDE SEQUENCE [LARGE SCALE GENOMIC DNA]</scope>
    <source>
        <strain evidence="1 2">CGMCC 1.12097</strain>
    </source>
</reference>
<accession>A0A1G5V0K9</accession>
<organism evidence="1 2">
    <name type="scientific">Mesorhizobium qingshengii</name>
    <dbReference type="NCBI Taxonomy" id="1165689"/>
    <lineage>
        <taxon>Bacteria</taxon>
        <taxon>Pseudomonadati</taxon>
        <taxon>Pseudomonadota</taxon>
        <taxon>Alphaproteobacteria</taxon>
        <taxon>Hyphomicrobiales</taxon>
        <taxon>Phyllobacteriaceae</taxon>
        <taxon>Mesorhizobium</taxon>
    </lineage>
</organism>
<evidence type="ECO:0000313" key="1">
    <source>
        <dbReference type="EMBL" id="SDA39409.1"/>
    </source>
</evidence>
<dbReference type="RefSeq" id="WP_208604566.1">
    <property type="nucleotide sequence ID" value="NZ_FMXM01000002.1"/>
</dbReference>
<dbReference type="STRING" id="1165689.SAMN02927914_00143"/>